<evidence type="ECO:0000313" key="4">
    <source>
        <dbReference type="RefSeq" id="XP_045564569.1"/>
    </source>
</evidence>
<dbReference type="PANTHER" id="PTHR48190:SF2">
    <property type="entry name" value="PROGRAMMED CELL DEATH PROTEIN 7"/>
    <property type="match status" value="1"/>
</dbReference>
<evidence type="ECO:0000313" key="3">
    <source>
        <dbReference type="Proteomes" id="UP001652741"/>
    </source>
</evidence>
<keyword evidence="3" id="KW-1185">Reference proteome</keyword>
<evidence type="ECO:0000256" key="2">
    <source>
        <dbReference type="SAM" id="MobiDB-lite"/>
    </source>
</evidence>
<dbReference type="PANTHER" id="PTHR48190">
    <property type="entry name" value="PROGRAMMED CELL DEATH PROTEIN 7"/>
    <property type="match status" value="1"/>
</dbReference>
<evidence type="ECO:0000256" key="1">
    <source>
        <dbReference type="SAM" id="Coils"/>
    </source>
</evidence>
<dbReference type="Proteomes" id="UP001652741">
    <property type="component" value="Chromosome ssa26"/>
</dbReference>
<proteinExistence type="predicted"/>
<feature type="compositionally biased region" description="Pro residues" evidence="2">
    <location>
        <begin position="34"/>
        <end position="45"/>
    </location>
</feature>
<dbReference type="InterPro" id="IPR031974">
    <property type="entry name" value="PDCD7"/>
</dbReference>
<feature type="coiled-coil region" evidence="1">
    <location>
        <begin position="126"/>
        <end position="153"/>
    </location>
</feature>
<organism evidence="3 4">
    <name type="scientific">Salmo salar</name>
    <name type="common">Atlantic salmon</name>
    <dbReference type="NCBI Taxonomy" id="8030"/>
    <lineage>
        <taxon>Eukaryota</taxon>
        <taxon>Metazoa</taxon>
        <taxon>Chordata</taxon>
        <taxon>Craniata</taxon>
        <taxon>Vertebrata</taxon>
        <taxon>Euteleostomi</taxon>
        <taxon>Actinopterygii</taxon>
        <taxon>Neopterygii</taxon>
        <taxon>Teleostei</taxon>
        <taxon>Protacanthopterygii</taxon>
        <taxon>Salmoniformes</taxon>
        <taxon>Salmonidae</taxon>
        <taxon>Salmoninae</taxon>
        <taxon>Salmo</taxon>
    </lineage>
</organism>
<gene>
    <name evidence="4" type="primary">LOC106587702</name>
</gene>
<protein>
    <submittedName>
        <fullName evidence="4">Programmed cell death protein 7 isoform X2</fullName>
    </submittedName>
</protein>
<feature type="compositionally biased region" description="Polar residues" evidence="2">
    <location>
        <begin position="1"/>
        <end position="12"/>
    </location>
</feature>
<dbReference type="RefSeq" id="XP_045564569.1">
    <property type="nucleotide sequence ID" value="XM_045708613.1"/>
</dbReference>
<dbReference type="Pfam" id="PF16021">
    <property type="entry name" value="PDCD7"/>
    <property type="match status" value="1"/>
</dbReference>
<feature type="region of interest" description="Disordered" evidence="2">
    <location>
        <begin position="1"/>
        <end position="45"/>
    </location>
</feature>
<keyword evidence="1" id="KW-0175">Coiled coil</keyword>
<dbReference type="GeneID" id="106587702"/>
<sequence>MDKPTFQSTSGGRQHPVSNIGGPDTFYLRGGPPYLGPPPIQPPPEQELKLAADTVLCEVRKKQADAKRMLDILRSLEKLRKLRKEAASRKGIFPEKEADQAFDGLVERLRALIRKRTGVYGAEENALRVMLESEQEEERRRDLEKRQKKERERLLLRKREMDSMLFGDEMPPDHPLQPFREYYTQAERSLPALIQIRREWDLCLVSVDHPDGTTVPQDWVLPQCPTDEIWATALDRGDCLGP</sequence>
<dbReference type="InterPro" id="IPR052831">
    <property type="entry name" value="Apoptosis_promoter"/>
</dbReference>
<reference evidence="4" key="1">
    <citation type="submission" date="2025-08" db="UniProtKB">
        <authorList>
            <consortium name="RefSeq"/>
        </authorList>
    </citation>
    <scope>IDENTIFICATION</scope>
</reference>
<accession>A0ABM3E0I0</accession>
<name>A0ABM3E0I0_SALSA</name>